<dbReference type="RefSeq" id="WP_166754795.1">
    <property type="nucleotide sequence ID" value="NZ_BAABJU010000001.1"/>
</dbReference>
<evidence type="ECO:0000313" key="6">
    <source>
        <dbReference type="Proteomes" id="UP000648663"/>
    </source>
</evidence>
<sequence>MELYFDDVPLDGQLQRSVGKAASGMGDVGECLAIAGRITPGDRDSWYRAWSGFATRLVGQADQAAEDGHRVSARGAYLRAAEYFRQAFFFHREDLDGSELRSGYASSVQAFRSALSHVGHPAQVLSGAASGYLFTPGHTDDRCPTILHIGGYDGTAEELYAAVPAALDRGYAVAVLDGPGQGAMLYDRRVPMRPDWEDVVPAMFDAVAACPEVDPDRVVLVGRSFGGLIAPRGAAGEHRLAAMVVDPGQYDLGAALTARLGPLVDRVHDPAADPQFDALLDVPGMTAVLGPRMATHGVTGVRAYFADVLRYTNADTVSRVVCPTFVTDNETDEISTGQGKVLFDHLRCPKEFRLFTEAEGAGGHCEGMAPVVFWDAAFDWLDTVLAPAAGKASA</sequence>
<evidence type="ECO:0000313" key="4">
    <source>
        <dbReference type="EMBL" id="NIH67364.1"/>
    </source>
</evidence>
<evidence type="ECO:0000313" key="5">
    <source>
        <dbReference type="Proteomes" id="UP000552836"/>
    </source>
</evidence>
<dbReference type="Pfam" id="PF12697">
    <property type="entry name" value="Abhydrolase_6"/>
    <property type="match status" value="1"/>
</dbReference>
<reference evidence="6" key="2">
    <citation type="journal article" date="2019" name="Int. J. Syst. Evol. Microbiol.">
        <title>The Global Catalogue of Microorganisms (GCM) 10K type strain sequencing project: providing services to taxonomists for standard genome sequencing and annotation.</title>
        <authorList>
            <consortium name="The Broad Institute Genomics Platform"/>
            <consortium name="The Broad Institute Genome Sequencing Center for Infectious Disease"/>
            <person name="Wu L."/>
            <person name="Ma J."/>
        </authorList>
    </citation>
    <scope>NUCLEOTIDE SEQUENCE [LARGE SCALE GENOMIC DNA]</scope>
    <source>
        <strain evidence="6">CGMCC 4.5581</strain>
    </source>
</reference>
<comment type="similarity">
    <text evidence="1">Belongs to the AB hydrolase superfamily. FUS2 hydrolase family.</text>
</comment>
<accession>A0A846LLE7</accession>
<dbReference type="InterPro" id="IPR029058">
    <property type="entry name" value="AB_hydrolase_fold"/>
</dbReference>
<keyword evidence="6" id="KW-1185">Reference proteome</keyword>
<evidence type="ECO:0000313" key="3">
    <source>
        <dbReference type="EMBL" id="GGL54267.1"/>
    </source>
</evidence>
<evidence type="ECO:0000259" key="2">
    <source>
        <dbReference type="Pfam" id="PF12697"/>
    </source>
</evidence>
<reference evidence="3" key="1">
    <citation type="journal article" date="2014" name="Int. J. Syst. Evol. Microbiol.">
        <title>Complete genome of a new Firmicutes species belonging to the dominant human colonic microbiota ('Ruminococcus bicirculans') reveals two chromosomes and a selective capacity to utilize plant glucans.</title>
        <authorList>
            <consortium name="NISC Comparative Sequencing Program"/>
            <person name="Wegmann U."/>
            <person name="Louis P."/>
            <person name="Goesmann A."/>
            <person name="Henrissat B."/>
            <person name="Duncan S.H."/>
            <person name="Flint H.J."/>
        </authorList>
    </citation>
    <scope>NUCLEOTIDE SEQUENCE</scope>
    <source>
        <strain evidence="3">CGMCC 4.5581</strain>
    </source>
</reference>
<dbReference type="InterPro" id="IPR000073">
    <property type="entry name" value="AB_hydrolase_1"/>
</dbReference>
<reference evidence="4 5" key="3">
    <citation type="submission" date="2020-02" db="EMBL/GenBank/DDBJ databases">
        <title>Sequencing the genomes of 1000 actinobacteria strains.</title>
        <authorList>
            <person name="Klenk H.-P."/>
        </authorList>
    </citation>
    <scope>NUCLEOTIDE SEQUENCE [LARGE SCALE GENOMIC DNA]</scope>
    <source>
        <strain evidence="4 5">DSM 45201</strain>
    </source>
</reference>
<dbReference type="GO" id="GO:0003824">
    <property type="term" value="F:catalytic activity"/>
    <property type="evidence" value="ECO:0007669"/>
    <property type="project" value="UniProtKB-ARBA"/>
</dbReference>
<dbReference type="Proteomes" id="UP000648663">
    <property type="component" value="Unassembled WGS sequence"/>
</dbReference>
<dbReference type="EMBL" id="JAAMPA010000001">
    <property type="protein sequence ID" value="NIH67364.1"/>
    <property type="molecule type" value="Genomic_DNA"/>
</dbReference>
<reference evidence="3" key="4">
    <citation type="submission" date="2024-05" db="EMBL/GenBank/DDBJ databases">
        <authorList>
            <person name="Sun Q."/>
            <person name="Zhou Y."/>
        </authorList>
    </citation>
    <scope>NUCLEOTIDE SEQUENCE</scope>
    <source>
        <strain evidence="3">CGMCC 4.5581</strain>
    </source>
</reference>
<dbReference type="Gene3D" id="1.20.1440.110">
    <property type="entry name" value="acylaminoacyl peptidase"/>
    <property type="match status" value="1"/>
</dbReference>
<organism evidence="4 5">
    <name type="scientific">Modestobacter marinus</name>
    <dbReference type="NCBI Taxonomy" id="477641"/>
    <lineage>
        <taxon>Bacteria</taxon>
        <taxon>Bacillati</taxon>
        <taxon>Actinomycetota</taxon>
        <taxon>Actinomycetes</taxon>
        <taxon>Geodermatophilales</taxon>
        <taxon>Geodermatophilaceae</taxon>
        <taxon>Modestobacter</taxon>
    </lineage>
</organism>
<name>A0A846LLE7_9ACTN</name>
<gene>
    <name evidence="4" type="ORF">FB380_001810</name>
    <name evidence="3" type="ORF">GCM10011589_07910</name>
</gene>
<dbReference type="PANTHER" id="PTHR22946">
    <property type="entry name" value="DIENELACTONE HYDROLASE DOMAIN-CONTAINING PROTEIN-RELATED"/>
    <property type="match status" value="1"/>
</dbReference>
<protein>
    <submittedName>
        <fullName evidence="3">Peptidase S9</fullName>
    </submittedName>
</protein>
<proteinExistence type="inferred from homology"/>
<dbReference type="InterPro" id="IPR050261">
    <property type="entry name" value="FrsA_esterase"/>
</dbReference>
<dbReference type="PANTHER" id="PTHR22946:SF12">
    <property type="entry name" value="CONIDIAL PIGMENT BIOSYNTHESIS PROTEIN AYG1 (AFU_ORTHOLOGUE AFUA_2G17550)"/>
    <property type="match status" value="1"/>
</dbReference>
<dbReference type="AlphaFoldDB" id="A0A846LLE7"/>
<dbReference type="SUPFAM" id="SSF53474">
    <property type="entry name" value="alpha/beta-Hydrolases"/>
    <property type="match status" value="1"/>
</dbReference>
<dbReference type="EMBL" id="BMMI01000001">
    <property type="protein sequence ID" value="GGL54267.1"/>
    <property type="molecule type" value="Genomic_DNA"/>
</dbReference>
<dbReference type="Proteomes" id="UP000552836">
    <property type="component" value="Unassembled WGS sequence"/>
</dbReference>
<evidence type="ECO:0000256" key="1">
    <source>
        <dbReference type="ARBA" id="ARBA00038115"/>
    </source>
</evidence>
<comment type="caution">
    <text evidence="4">The sequence shown here is derived from an EMBL/GenBank/DDBJ whole genome shotgun (WGS) entry which is preliminary data.</text>
</comment>
<feature type="domain" description="AB hydrolase-1" evidence="2">
    <location>
        <begin position="160"/>
        <end position="338"/>
    </location>
</feature>
<dbReference type="Gene3D" id="3.40.50.1820">
    <property type="entry name" value="alpha/beta hydrolase"/>
    <property type="match status" value="1"/>
</dbReference>